<reference evidence="2" key="1">
    <citation type="journal article" date="2022" name="bioRxiv">
        <title>Sequencing and chromosome-scale assembly of the giantPleurodeles waltlgenome.</title>
        <authorList>
            <person name="Brown T."/>
            <person name="Elewa A."/>
            <person name="Iarovenko S."/>
            <person name="Subramanian E."/>
            <person name="Araus A.J."/>
            <person name="Petzold A."/>
            <person name="Susuki M."/>
            <person name="Suzuki K.-i.T."/>
            <person name="Hayashi T."/>
            <person name="Toyoda A."/>
            <person name="Oliveira C."/>
            <person name="Osipova E."/>
            <person name="Leigh N.D."/>
            <person name="Simon A."/>
            <person name="Yun M.H."/>
        </authorList>
    </citation>
    <scope>NUCLEOTIDE SEQUENCE</scope>
    <source>
        <strain evidence="2">20211129_DDA</strain>
        <tissue evidence="2">Liver</tissue>
    </source>
</reference>
<accession>A0AAV7W5S0</accession>
<evidence type="ECO:0000256" key="1">
    <source>
        <dbReference type="SAM" id="MobiDB-lite"/>
    </source>
</evidence>
<dbReference type="EMBL" id="JANPWB010000002">
    <property type="protein sequence ID" value="KAJ1208210.1"/>
    <property type="molecule type" value="Genomic_DNA"/>
</dbReference>
<evidence type="ECO:0000313" key="2">
    <source>
        <dbReference type="EMBL" id="KAJ1208210.1"/>
    </source>
</evidence>
<keyword evidence="3" id="KW-1185">Reference proteome</keyword>
<gene>
    <name evidence="2" type="ORF">NDU88_003596</name>
</gene>
<name>A0AAV7W5S0_PLEWA</name>
<dbReference type="Proteomes" id="UP001066276">
    <property type="component" value="Chromosome 1_2"/>
</dbReference>
<sequence length="211" mass="21712">MANQQFGRPSGVKQLPVRVSAPLGHRAEGRVKPGVVQLTSRDAAVQGSGGTDAGPGIAERSSTSQGAGLLLEHGEELLDYEEEKEVHEVAVQTGTPVERPKVSKRAVKGDRPVGRHQELVAGNLLRGEDFGYEPRRVASGNGNVDVAIQVGIGTELVAGKSEVSQGGVADVVPVTAIKGAAVGFHVGGGGAKTKIGIALGSEFTGTFEFCL</sequence>
<proteinExistence type="predicted"/>
<comment type="caution">
    <text evidence="2">The sequence shown here is derived from an EMBL/GenBank/DDBJ whole genome shotgun (WGS) entry which is preliminary data.</text>
</comment>
<feature type="region of interest" description="Disordered" evidence="1">
    <location>
        <begin position="41"/>
        <end position="64"/>
    </location>
</feature>
<dbReference type="AlphaFoldDB" id="A0AAV7W5S0"/>
<organism evidence="2 3">
    <name type="scientific">Pleurodeles waltl</name>
    <name type="common">Iberian ribbed newt</name>
    <dbReference type="NCBI Taxonomy" id="8319"/>
    <lineage>
        <taxon>Eukaryota</taxon>
        <taxon>Metazoa</taxon>
        <taxon>Chordata</taxon>
        <taxon>Craniata</taxon>
        <taxon>Vertebrata</taxon>
        <taxon>Euteleostomi</taxon>
        <taxon>Amphibia</taxon>
        <taxon>Batrachia</taxon>
        <taxon>Caudata</taxon>
        <taxon>Salamandroidea</taxon>
        <taxon>Salamandridae</taxon>
        <taxon>Pleurodelinae</taxon>
        <taxon>Pleurodeles</taxon>
    </lineage>
</organism>
<evidence type="ECO:0000313" key="3">
    <source>
        <dbReference type="Proteomes" id="UP001066276"/>
    </source>
</evidence>
<protein>
    <submittedName>
        <fullName evidence="2">Uncharacterized protein</fullName>
    </submittedName>
</protein>